<evidence type="ECO:0000313" key="1">
    <source>
        <dbReference type="EMBL" id="PIV45166.1"/>
    </source>
</evidence>
<dbReference type="SUPFAM" id="SSF51445">
    <property type="entry name" value="(Trans)glycosidases"/>
    <property type="match status" value="1"/>
</dbReference>
<dbReference type="Gene3D" id="3.20.20.80">
    <property type="entry name" value="Glycosidases"/>
    <property type="match status" value="1"/>
</dbReference>
<evidence type="ECO:0000313" key="2">
    <source>
        <dbReference type="Proteomes" id="UP000230864"/>
    </source>
</evidence>
<comment type="caution">
    <text evidence="1">The sequence shown here is derived from an EMBL/GenBank/DDBJ whole genome shotgun (WGS) entry which is preliminary data.</text>
</comment>
<dbReference type="AlphaFoldDB" id="A0A2M7D9P0"/>
<gene>
    <name evidence="1" type="ORF">COS25_01240</name>
</gene>
<name>A0A2M7D9P0_9BACT</name>
<dbReference type="EMBL" id="PETZ01000024">
    <property type="protein sequence ID" value="PIV45166.1"/>
    <property type="molecule type" value="Genomic_DNA"/>
</dbReference>
<evidence type="ECO:0008006" key="3">
    <source>
        <dbReference type="Google" id="ProtNLM"/>
    </source>
</evidence>
<organism evidence="1 2">
    <name type="scientific">Candidatus Nealsonbacteria bacterium CG02_land_8_20_14_3_00_37_10</name>
    <dbReference type="NCBI Taxonomy" id="1974699"/>
    <lineage>
        <taxon>Bacteria</taxon>
        <taxon>Candidatus Nealsoniibacteriota</taxon>
    </lineage>
</organism>
<protein>
    <recommendedName>
        <fullName evidence="3">Glycoside hydrolase family 42 N-terminal domain-containing protein</fullName>
    </recommendedName>
</protein>
<proteinExistence type="predicted"/>
<feature type="non-terminal residue" evidence="1">
    <location>
        <position position="91"/>
    </location>
</feature>
<accession>A0A2M7D9P0</accession>
<reference evidence="2" key="1">
    <citation type="submission" date="2017-09" db="EMBL/GenBank/DDBJ databases">
        <title>Depth-based differentiation of microbial function through sediment-hosted aquifers and enrichment of novel symbionts in the deep terrestrial subsurface.</title>
        <authorList>
            <person name="Probst A.J."/>
            <person name="Ladd B."/>
            <person name="Jarett J.K."/>
            <person name="Geller-Mcgrath D.E."/>
            <person name="Sieber C.M.K."/>
            <person name="Emerson J.B."/>
            <person name="Anantharaman K."/>
            <person name="Thomas B.C."/>
            <person name="Malmstrom R."/>
            <person name="Stieglmeier M."/>
            <person name="Klingl A."/>
            <person name="Woyke T."/>
            <person name="Ryan C.M."/>
            <person name="Banfield J.F."/>
        </authorList>
    </citation>
    <scope>NUCLEOTIDE SEQUENCE [LARGE SCALE GENOMIC DNA]</scope>
</reference>
<sequence>MLYILIFLLLVIIFFFVGKSSEAEKIVWGVNFSQKHAELLGLDWKEAYLALIDDLGAKNIKLATYWDLIESEEEQYNFEDLDWQIKTAEEK</sequence>
<dbReference type="Proteomes" id="UP000230864">
    <property type="component" value="Unassembled WGS sequence"/>
</dbReference>
<dbReference type="InterPro" id="IPR017853">
    <property type="entry name" value="GH"/>
</dbReference>